<evidence type="ECO:0000313" key="1">
    <source>
        <dbReference type="EMBL" id="XBW75404.1"/>
    </source>
</evidence>
<reference evidence="1" key="1">
    <citation type="submission" date="2024-06" db="EMBL/GenBank/DDBJ databases">
        <authorList>
            <person name="Lu L."/>
            <person name="Wei N."/>
            <person name="Zhang R."/>
        </authorList>
    </citation>
    <scope>NUCLEOTIDE SEQUENCE</scope>
</reference>
<dbReference type="EMBL" id="PP882867">
    <property type="protein sequence ID" value="XBW75404.1"/>
    <property type="molecule type" value="Genomic_DNA"/>
</dbReference>
<name>A0AAU7VG06_9CAUD</name>
<gene>
    <name evidence="1" type="ORF">vBDshSR26L_89</name>
</gene>
<organism evidence="1">
    <name type="scientific">Dinoroseobacter phage vB_DshS_R26L</name>
    <dbReference type="NCBI Taxonomy" id="3161158"/>
    <lineage>
        <taxon>Viruses</taxon>
        <taxon>Duplodnaviria</taxon>
        <taxon>Heunggongvirae</taxon>
        <taxon>Uroviricota</taxon>
        <taxon>Caudoviricetes</taxon>
        <taxon>Nanhaivirus</taxon>
    </lineage>
</organism>
<protein>
    <submittedName>
        <fullName evidence="1">Uncharacterized protein</fullName>
    </submittedName>
</protein>
<sequence>MSATDRHSRHLGVLLNLPAAFLLALLALTPLIFAIGPRLESDYFPVVRHLIDDNDTPEVTADDALLPIVAAEYPGPESEDPYVDIFVQFDKIRQCDFLIEERIVGDEIVRVNRSLSWYDDTGRRLRIEFEPDDVDLPASRPVGEQVAGPWRIHGIRTTDGSTAVVAHRCHPLWLTYSQFHP</sequence>
<accession>A0AAU7VG06</accession>
<proteinExistence type="predicted"/>